<evidence type="ECO:0000313" key="2">
    <source>
        <dbReference type="EMBL" id="CAK9008163.1"/>
    </source>
</evidence>
<dbReference type="PANTHER" id="PTHR45657:SF1">
    <property type="entry name" value="CRAL-TRIO DOMAIN-CONTAINING PROTEIN YKL091C-RELATED"/>
    <property type="match status" value="1"/>
</dbReference>
<feature type="domain" description="CRAL-TRIO" evidence="1">
    <location>
        <begin position="492"/>
        <end position="666"/>
    </location>
</feature>
<keyword evidence="3" id="KW-1185">Reference proteome</keyword>
<gene>
    <name evidence="2" type="ORF">SCF082_LOCUS9749</name>
</gene>
<comment type="caution">
    <text evidence="2">The sequence shown here is derived from an EMBL/GenBank/DDBJ whole genome shotgun (WGS) entry which is preliminary data.</text>
</comment>
<dbReference type="CDD" id="cd00170">
    <property type="entry name" value="SEC14"/>
    <property type="match status" value="1"/>
</dbReference>
<dbReference type="SMART" id="SM00516">
    <property type="entry name" value="SEC14"/>
    <property type="match status" value="1"/>
</dbReference>
<evidence type="ECO:0000259" key="1">
    <source>
        <dbReference type="PROSITE" id="PS50191"/>
    </source>
</evidence>
<dbReference type="InterPro" id="IPR001251">
    <property type="entry name" value="CRAL-TRIO_dom"/>
</dbReference>
<protein>
    <submittedName>
        <fullName evidence="2">CRAL-TRIO domain-containing protein T23G5.2</fullName>
    </submittedName>
</protein>
<evidence type="ECO:0000313" key="3">
    <source>
        <dbReference type="Proteomes" id="UP001642464"/>
    </source>
</evidence>
<name>A0ABP0J1C9_9DINO</name>
<dbReference type="PROSITE" id="PS50191">
    <property type="entry name" value="CRAL_TRIO"/>
    <property type="match status" value="1"/>
</dbReference>
<dbReference type="SUPFAM" id="SSF52087">
    <property type="entry name" value="CRAL/TRIO domain"/>
    <property type="match status" value="1"/>
</dbReference>
<dbReference type="EMBL" id="CAXAMM010005669">
    <property type="protein sequence ID" value="CAK9008163.1"/>
    <property type="molecule type" value="Genomic_DNA"/>
</dbReference>
<dbReference type="InterPro" id="IPR036865">
    <property type="entry name" value="CRAL-TRIO_dom_sf"/>
</dbReference>
<dbReference type="InterPro" id="IPR051026">
    <property type="entry name" value="PI/PC_transfer"/>
</dbReference>
<accession>A0ABP0J1C9</accession>
<reference evidence="2 3" key="1">
    <citation type="submission" date="2024-02" db="EMBL/GenBank/DDBJ databases">
        <authorList>
            <person name="Chen Y."/>
            <person name="Shah S."/>
            <person name="Dougan E. K."/>
            <person name="Thang M."/>
            <person name="Chan C."/>
        </authorList>
    </citation>
    <scope>NUCLEOTIDE SEQUENCE [LARGE SCALE GENOMIC DNA]</scope>
</reference>
<proteinExistence type="predicted"/>
<organism evidence="2 3">
    <name type="scientific">Durusdinium trenchii</name>
    <dbReference type="NCBI Taxonomy" id="1381693"/>
    <lineage>
        <taxon>Eukaryota</taxon>
        <taxon>Sar</taxon>
        <taxon>Alveolata</taxon>
        <taxon>Dinophyceae</taxon>
        <taxon>Suessiales</taxon>
        <taxon>Symbiodiniaceae</taxon>
        <taxon>Durusdinium</taxon>
    </lineage>
</organism>
<dbReference type="Gene3D" id="3.40.525.10">
    <property type="entry name" value="CRAL-TRIO lipid binding domain"/>
    <property type="match status" value="1"/>
</dbReference>
<dbReference type="InterPro" id="IPR036273">
    <property type="entry name" value="CRAL/TRIO_N_dom_sf"/>
</dbReference>
<dbReference type="SUPFAM" id="SSF46938">
    <property type="entry name" value="CRAL/TRIO N-terminal domain"/>
    <property type="match status" value="1"/>
</dbReference>
<dbReference type="Pfam" id="PF00650">
    <property type="entry name" value="CRAL_TRIO"/>
    <property type="match status" value="1"/>
</dbReference>
<dbReference type="PANTHER" id="PTHR45657">
    <property type="entry name" value="CRAL-TRIO DOMAIN-CONTAINING PROTEIN YKL091C-RELATED"/>
    <property type="match status" value="1"/>
</dbReference>
<sequence length="695" mass="77146">MVHQMGKPPGGIDGRGALLQLQAASGYTDSQTVGEWASFTLGGLWTILFHRRPEIAKQRLSECGVDKPYSDPLLQHGKTYHDFLKRLHQSKLVDYSLQPGKEQIAFFFDVRRANAHFADPAHVQLSTGESLGALEIAEGEEITVAVGDLKDAFYHVELPDAGLQVHEEEISEGGKMLGWEITQRKEQAAREEIASEDTGREAGKTGGQAAYRQWTIALRPQEVGVASKTIEFDEALALDLPYHKGVGEALHRLSHRPERYFVLPREVRPYLRPDVHINYGRMRPGELVMRNRAGSWVPDRALELVKFTGLKEVLTGKVKGGEAREREGSVLLDPMGGVGTIAIEVPGLSDDLLAIGTDFFCVLVLWSRSAGVLDAATTTGATTGPVDTDWTLEETDEEGVPLSMVADVSQVAEQLGLNGEVEPLADRLTLLRFYLHRDRQVASAVQMYRETIAWRQAFNLKQVMADYGHGEDYGEDGMRLSTGPWRWTWHPNAPAAIHVEPFVFFGRLPSPAPDGGPVLVWRAGLADYGGFVREELVDEMIRAYVAHFEDALQSARSTSRGRLVRARVVVDAQGFDLVNLRYLQVLHHIMRLMQDHFPEVSASVTVVRAPWSVVKLYELLKPWLSQHVQQKVCFLAEDFAAGLWAHARLKLAMLPQFLGGHVPDEEAPLQAQRVPVSKPDAGDSFLRASWAASDV</sequence>
<dbReference type="Proteomes" id="UP001642464">
    <property type="component" value="Unassembled WGS sequence"/>
</dbReference>